<dbReference type="Proteomes" id="UP000216113">
    <property type="component" value="Unassembled WGS sequence"/>
</dbReference>
<keyword evidence="1" id="KW-1133">Transmembrane helix</keyword>
<gene>
    <name evidence="2" type="ORF">CJF43_07310</name>
</gene>
<dbReference type="AlphaFoldDB" id="A0A266LXS7"/>
<proteinExistence type="predicted"/>
<reference evidence="2 3" key="1">
    <citation type="submission" date="2017-08" db="EMBL/GenBank/DDBJ databases">
        <title>Genomic and metabolic characterisation of spoilage-associated Pseudomonas species.</title>
        <authorList>
            <person name="Stanborough T."/>
            <person name="Fegan N."/>
            <person name="Powell S.M."/>
            <person name="Singh T."/>
            <person name="Tamplin M.L."/>
            <person name="Chandry P.S."/>
        </authorList>
    </citation>
    <scope>NUCLEOTIDE SEQUENCE [LARGE SCALE GENOMIC DNA]</scope>
    <source>
        <strain evidence="2 3">F1820</strain>
    </source>
</reference>
<evidence type="ECO:0000313" key="2">
    <source>
        <dbReference type="EMBL" id="OZY42212.1"/>
    </source>
</evidence>
<protein>
    <submittedName>
        <fullName evidence="2">Uncharacterized protein</fullName>
    </submittedName>
</protein>
<comment type="caution">
    <text evidence="2">The sequence shown here is derived from an EMBL/GenBank/DDBJ whole genome shotgun (WGS) entry which is preliminary data.</text>
</comment>
<feature type="transmembrane region" description="Helical" evidence="1">
    <location>
        <begin position="135"/>
        <end position="159"/>
    </location>
</feature>
<accession>A0A266LXS7</accession>
<name>A0A266LXS7_PSEFR</name>
<sequence>MQAYISTDAFDLEESYLLSSLEKTNTETGFNLSWGKQKDKLNETGFTCLLAGITTPEDNEPSMIFDASMTSNESILMSEKKFNHAPFEYHLKTKKNLSPGDHYIDFYLTFFNGDKWITSKERVSFKIRNFFERHAIAISTLAIIASISGIVRLVLFPLYEVLKAAF</sequence>
<evidence type="ECO:0000313" key="3">
    <source>
        <dbReference type="Proteomes" id="UP000216113"/>
    </source>
</evidence>
<dbReference type="EMBL" id="NQKL01000005">
    <property type="protein sequence ID" value="OZY42212.1"/>
    <property type="molecule type" value="Genomic_DNA"/>
</dbReference>
<keyword evidence="1" id="KW-0472">Membrane</keyword>
<keyword evidence="1" id="KW-0812">Transmembrane</keyword>
<organism evidence="2 3">
    <name type="scientific">Pseudomonas fragi</name>
    <dbReference type="NCBI Taxonomy" id="296"/>
    <lineage>
        <taxon>Bacteria</taxon>
        <taxon>Pseudomonadati</taxon>
        <taxon>Pseudomonadota</taxon>
        <taxon>Gammaproteobacteria</taxon>
        <taxon>Pseudomonadales</taxon>
        <taxon>Pseudomonadaceae</taxon>
        <taxon>Pseudomonas</taxon>
    </lineage>
</organism>
<evidence type="ECO:0000256" key="1">
    <source>
        <dbReference type="SAM" id="Phobius"/>
    </source>
</evidence>